<dbReference type="CDD" id="cd14797">
    <property type="entry name" value="DUF302"/>
    <property type="match status" value="2"/>
</dbReference>
<evidence type="ECO:0000259" key="1">
    <source>
        <dbReference type="Pfam" id="PF03625"/>
    </source>
</evidence>
<dbReference type="Gene3D" id="3.30.310.70">
    <property type="entry name" value="TT1751-like domain"/>
    <property type="match status" value="2"/>
</dbReference>
<dbReference type="SUPFAM" id="SSF103247">
    <property type="entry name" value="TT1751-like"/>
    <property type="match status" value="2"/>
</dbReference>
<gene>
    <name evidence="2" type="ORF">HGP29_12940</name>
</gene>
<feature type="domain" description="DUF302" evidence="1">
    <location>
        <begin position="194"/>
        <end position="256"/>
    </location>
</feature>
<keyword evidence="3" id="KW-1185">Reference proteome</keyword>
<organism evidence="2 3">
    <name type="scientific">Flammeovirga agarivorans</name>
    <dbReference type="NCBI Taxonomy" id="2726742"/>
    <lineage>
        <taxon>Bacteria</taxon>
        <taxon>Pseudomonadati</taxon>
        <taxon>Bacteroidota</taxon>
        <taxon>Cytophagia</taxon>
        <taxon>Cytophagales</taxon>
        <taxon>Flammeovirgaceae</taxon>
        <taxon>Flammeovirga</taxon>
    </lineage>
</organism>
<dbReference type="RefSeq" id="WP_168882830.1">
    <property type="nucleotide sequence ID" value="NZ_JABAIL010000003.1"/>
</dbReference>
<name>A0A7X8SL30_9BACT</name>
<dbReference type="Pfam" id="PF03625">
    <property type="entry name" value="DUF302"/>
    <property type="match status" value="2"/>
</dbReference>
<dbReference type="PANTHER" id="PTHR38342:SF2">
    <property type="entry name" value="INNER MEMBRANE OR EXPORTED"/>
    <property type="match status" value="1"/>
</dbReference>
<proteinExistence type="predicted"/>
<evidence type="ECO:0000313" key="2">
    <source>
        <dbReference type="EMBL" id="NLR92125.1"/>
    </source>
</evidence>
<dbReference type="Proteomes" id="UP000585050">
    <property type="component" value="Unassembled WGS sequence"/>
</dbReference>
<dbReference type="InterPro" id="IPR005180">
    <property type="entry name" value="DUF302"/>
</dbReference>
<feature type="domain" description="DUF302" evidence="1">
    <location>
        <begin position="52"/>
        <end position="102"/>
    </location>
</feature>
<sequence length="289" mass="31866">MNTTIKISAAITMSAALFFSASKIDDAIQNQVDQIAIQVSEGASNFKQIVVIDHSRLAQKAGVEMTPSIVNIFSNPEVNTALLQEDILVGLDLPYKVLSYAEPSQDAPNVAYADAEFIKRRYEIGSKSLNEYDKDLEKVTKHISKEIISKVNTDAINKHYGIIKINSKYSYEETINKLKEAVLAQGDTQWFSEIDFQKEAQERGVSLTESKLLLFGGPAPGGKAMGQFPKLGLDAFCQKVLVYVDDQGNTKIAFNDIEAFALLHYGKSALPHKVINGRLVNTFTKAIAE</sequence>
<dbReference type="EMBL" id="JABAIL010000003">
    <property type="protein sequence ID" value="NLR92125.1"/>
    <property type="molecule type" value="Genomic_DNA"/>
</dbReference>
<comment type="caution">
    <text evidence="2">The sequence shown here is derived from an EMBL/GenBank/DDBJ whole genome shotgun (WGS) entry which is preliminary data.</text>
</comment>
<dbReference type="AlphaFoldDB" id="A0A7X8SL30"/>
<accession>A0A7X8SL30</accession>
<protein>
    <submittedName>
        <fullName evidence="2">DUF302 domain-containing protein</fullName>
    </submittedName>
</protein>
<evidence type="ECO:0000313" key="3">
    <source>
        <dbReference type="Proteomes" id="UP000585050"/>
    </source>
</evidence>
<dbReference type="PANTHER" id="PTHR38342">
    <property type="entry name" value="SLR5037 PROTEIN"/>
    <property type="match status" value="1"/>
</dbReference>
<reference evidence="2 3" key="1">
    <citation type="submission" date="2020-04" db="EMBL/GenBank/DDBJ databases">
        <title>Flammeovirga sp. SR4, a novel species isolated from seawater.</title>
        <authorList>
            <person name="Wang X."/>
        </authorList>
    </citation>
    <scope>NUCLEOTIDE SEQUENCE [LARGE SCALE GENOMIC DNA]</scope>
    <source>
        <strain evidence="2 3">SR4</strain>
    </source>
</reference>
<dbReference type="InterPro" id="IPR035923">
    <property type="entry name" value="TT1751-like_sf"/>
</dbReference>